<accession>A0A3R7P1V8</accession>
<sequence>MGEEDARRLLSAEPIRSPELLSRLMPHNTAARLAAAHVPKKHSPEKAASRSPTNQPASRSPIEKSASRSPIEKVVPRSPTNQSASRSPIEKSASRSPIEKTVPRSPTIQPASRSPIEKTVSRSPIEKTVSRSPVAKELPSEQTAKTTALTKATTAKESTPQEAKQPRVPIPTRNSFLGVDPAAPVVPVVIADKPKTGESPGVQRQSAAAATRPSLGKSTEMLEVLVSTGAGAKRSSSPRDRKAASFPPSQQRRIKSTNGSSKVTVVFSGEPKTKTQSQPERRIGGLGHGPLAVTGQAATANMRRRASAAATRVTTWRRDEPAPTLEKDVLRGTKSRSPLHSSEAGSTASKPPALQQLSWRRKSLSVLTLAASRERDPYCPLNTDRRVPNKVRAVRRGPIGELESPKQLVPFCTECGKRHLSEKVKFCAFCGHKRECVR</sequence>
<feature type="compositionally biased region" description="Low complexity" evidence="1">
    <location>
        <begin position="179"/>
        <end position="191"/>
    </location>
</feature>
<feature type="compositionally biased region" description="Low complexity" evidence="1">
    <location>
        <begin position="297"/>
        <end position="314"/>
    </location>
</feature>
<evidence type="ECO:0000313" key="2">
    <source>
        <dbReference type="EMBL" id="RNF27542.1"/>
    </source>
</evidence>
<evidence type="ECO:0008006" key="4">
    <source>
        <dbReference type="Google" id="ProtNLM"/>
    </source>
</evidence>
<dbReference type="EMBL" id="MKKU01000003">
    <property type="protein sequence ID" value="RNF27542.1"/>
    <property type="molecule type" value="Genomic_DNA"/>
</dbReference>
<feature type="compositionally biased region" description="Low complexity" evidence="1">
    <location>
        <begin position="143"/>
        <end position="156"/>
    </location>
</feature>
<feature type="compositionally biased region" description="Polar residues" evidence="1">
    <location>
        <begin position="335"/>
        <end position="349"/>
    </location>
</feature>
<comment type="caution">
    <text evidence="2">The sequence shown here is derived from an EMBL/GenBank/DDBJ whole genome shotgun (WGS) entry which is preliminary data.</text>
</comment>
<dbReference type="Proteomes" id="UP000284403">
    <property type="component" value="Unassembled WGS sequence"/>
</dbReference>
<name>A0A3R7P1V8_9TRYP</name>
<feature type="compositionally biased region" description="Basic and acidic residues" evidence="1">
    <location>
        <begin position="115"/>
        <end position="129"/>
    </location>
</feature>
<dbReference type="GeneID" id="40313803"/>
<protein>
    <recommendedName>
        <fullName evidence="4">Zinc-ribbon domain-containing protein</fullName>
    </recommendedName>
</protein>
<reference evidence="2 3" key="1">
    <citation type="journal article" date="2018" name="BMC Genomics">
        <title>Genomic comparison of Trypanosoma conorhini and Trypanosoma rangeli to Trypanosoma cruzi strains of high and low virulence.</title>
        <authorList>
            <person name="Bradwell K.R."/>
            <person name="Koparde V.N."/>
            <person name="Matveyev A.V."/>
            <person name="Serrano M.G."/>
            <person name="Alves J.M."/>
            <person name="Parikh H."/>
            <person name="Huang B."/>
            <person name="Lee V."/>
            <person name="Espinosa-Alvarez O."/>
            <person name="Ortiz P.A."/>
            <person name="Costa-Martins A.G."/>
            <person name="Teixeira M.M."/>
            <person name="Buck G.A."/>
        </authorList>
    </citation>
    <scope>NUCLEOTIDE SEQUENCE [LARGE SCALE GENOMIC DNA]</scope>
    <source>
        <strain evidence="2 3">025E</strain>
    </source>
</reference>
<evidence type="ECO:0000256" key="1">
    <source>
        <dbReference type="SAM" id="MobiDB-lite"/>
    </source>
</evidence>
<feature type="compositionally biased region" description="Basic and acidic residues" evidence="1">
    <location>
        <begin position="316"/>
        <end position="331"/>
    </location>
</feature>
<keyword evidence="3" id="KW-1185">Reference proteome</keyword>
<evidence type="ECO:0000313" key="3">
    <source>
        <dbReference type="Proteomes" id="UP000284403"/>
    </source>
</evidence>
<feature type="compositionally biased region" description="Polar residues" evidence="1">
    <location>
        <begin position="247"/>
        <end position="263"/>
    </location>
</feature>
<dbReference type="AlphaFoldDB" id="A0A3R7P1V8"/>
<feature type="compositionally biased region" description="Basic and acidic residues" evidence="1">
    <location>
        <begin position="61"/>
        <end position="75"/>
    </location>
</feature>
<feature type="region of interest" description="Disordered" evidence="1">
    <location>
        <begin position="1"/>
        <end position="356"/>
    </location>
</feature>
<gene>
    <name evidence="2" type="ORF">Tco025E_00192</name>
</gene>
<feature type="compositionally biased region" description="Basic and acidic residues" evidence="1">
    <location>
        <begin position="88"/>
        <end position="102"/>
    </location>
</feature>
<organism evidence="2 3">
    <name type="scientific">Trypanosoma conorhini</name>
    <dbReference type="NCBI Taxonomy" id="83891"/>
    <lineage>
        <taxon>Eukaryota</taxon>
        <taxon>Discoba</taxon>
        <taxon>Euglenozoa</taxon>
        <taxon>Kinetoplastea</taxon>
        <taxon>Metakinetoplastina</taxon>
        <taxon>Trypanosomatida</taxon>
        <taxon>Trypanosomatidae</taxon>
        <taxon>Trypanosoma</taxon>
    </lineage>
</organism>
<dbReference type="RefSeq" id="XP_029232748.1">
    <property type="nucleotide sequence ID" value="XM_029367141.1"/>
</dbReference>
<proteinExistence type="predicted"/>
<dbReference type="OrthoDB" id="244627at2759"/>
<feature type="compositionally biased region" description="Basic and acidic residues" evidence="1">
    <location>
        <begin position="1"/>
        <end position="10"/>
    </location>
</feature>